<dbReference type="GO" id="GO:0005783">
    <property type="term" value="C:endoplasmic reticulum"/>
    <property type="evidence" value="ECO:0007669"/>
    <property type="project" value="TreeGrafter"/>
</dbReference>
<dbReference type="GO" id="GO:0005811">
    <property type="term" value="C:lipid droplet"/>
    <property type="evidence" value="ECO:0007669"/>
    <property type="project" value="TreeGrafter"/>
</dbReference>
<dbReference type="EMBL" id="LUFC02001187">
    <property type="protein sequence ID" value="KAF4481665.1"/>
    <property type="molecule type" value="Genomic_DNA"/>
</dbReference>
<comment type="similarity">
    <text evidence="1 4">Belongs to the short-chain dehydrogenases/reductases (SDR) family.</text>
</comment>
<evidence type="ECO:0000256" key="2">
    <source>
        <dbReference type="ARBA" id="ARBA00022857"/>
    </source>
</evidence>
<dbReference type="Pfam" id="PF00106">
    <property type="entry name" value="adh_short"/>
    <property type="match status" value="2"/>
</dbReference>
<evidence type="ECO:0000256" key="3">
    <source>
        <dbReference type="ARBA" id="ARBA00023002"/>
    </source>
</evidence>
<accession>A0A9P5B4N2</accession>
<dbReference type="PRINTS" id="PR00080">
    <property type="entry name" value="SDRFAMILY"/>
</dbReference>
<keyword evidence="6" id="KW-1185">Reference proteome</keyword>
<dbReference type="Proteomes" id="UP000737391">
    <property type="component" value="Unassembled WGS sequence"/>
</dbReference>
<comment type="caution">
    <text evidence="5">The sequence shown here is derived from an EMBL/GenBank/DDBJ whole genome shotgun (WGS) entry which is preliminary data.</text>
</comment>
<dbReference type="PROSITE" id="PS00061">
    <property type="entry name" value="ADH_SHORT"/>
    <property type="match status" value="1"/>
</dbReference>
<evidence type="ECO:0000313" key="5">
    <source>
        <dbReference type="EMBL" id="KAF4481665.1"/>
    </source>
</evidence>
<dbReference type="InterPro" id="IPR036291">
    <property type="entry name" value="NAD(P)-bd_dom_sf"/>
</dbReference>
<dbReference type="GO" id="GO:0004806">
    <property type="term" value="F:triacylglycerol lipase activity"/>
    <property type="evidence" value="ECO:0007669"/>
    <property type="project" value="TreeGrafter"/>
</dbReference>
<organism evidence="5 6">
    <name type="scientific">Fusarium agapanthi</name>
    <dbReference type="NCBI Taxonomy" id="1803897"/>
    <lineage>
        <taxon>Eukaryota</taxon>
        <taxon>Fungi</taxon>
        <taxon>Dikarya</taxon>
        <taxon>Ascomycota</taxon>
        <taxon>Pezizomycotina</taxon>
        <taxon>Sordariomycetes</taxon>
        <taxon>Hypocreomycetidae</taxon>
        <taxon>Hypocreales</taxon>
        <taxon>Nectriaceae</taxon>
        <taxon>Fusarium</taxon>
        <taxon>Fusarium fujikuroi species complex</taxon>
    </lineage>
</organism>
<name>A0A9P5B4N2_9HYPO</name>
<dbReference type="PANTHER" id="PTHR44169:SF6">
    <property type="entry name" value="NADPH-DEPENDENT 1-ACYLDIHYDROXYACETONE PHOSPHATE REDUCTASE"/>
    <property type="match status" value="1"/>
</dbReference>
<dbReference type="AlphaFoldDB" id="A0A9P5B4N2"/>
<proteinExistence type="inferred from homology"/>
<dbReference type="PANTHER" id="PTHR44169">
    <property type="entry name" value="NADPH-DEPENDENT 1-ACYLDIHYDROXYACETONE PHOSPHATE REDUCTASE"/>
    <property type="match status" value="1"/>
</dbReference>
<reference evidence="5" key="1">
    <citation type="submission" date="2020-01" db="EMBL/GenBank/DDBJ databases">
        <title>Identification and distribution of gene clusters putatively required for synthesis of sphingolipid metabolism inhibitors in phylogenetically diverse species of the filamentous fungus Fusarium.</title>
        <authorList>
            <person name="Kim H.-S."/>
            <person name="Busman M."/>
            <person name="Brown D.W."/>
            <person name="Divon H."/>
            <person name="Uhlig S."/>
            <person name="Proctor R.H."/>
        </authorList>
    </citation>
    <scope>NUCLEOTIDE SEQUENCE</scope>
    <source>
        <strain evidence="5">NRRL 31653</strain>
    </source>
</reference>
<dbReference type="SUPFAM" id="SSF51735">
    <property type="entry name" value="NAD(P)-binding Rossmann-fold domains"/>
    <property type="match status" value="1"/>
</dbReference>
<dbReference type="InterPro" id="IPR002347">
    <property type="entry name" value="SDR_fam"/>
</dbReference>
<gene>
    <name evidence="5" type="ORF">FAGAP_11966</name>
</gene>
<dbReference type="Gene3D" id="3.40.50.720">
    <property type="entry name" value="NAD(P)-binding Rossmann-like Domain"/>
    <property type="match status" value="2"/>
</dbReference>
<keyword evidence="3" id="KW-0560">Oxidoreductase</keyword>
<dbReference type="OrthoDB" id="2102561at2759"/>
<keyword evidence="2" id="KW-0521">NADP</keyword>
<dbReference type="PRINTS" id="PR00081">
    <property type="entry name" value="GDHRDH"/>
</dbReference>
<evidence type="ECO:0000313" key="6">
    <source>
        <dbReference type="Proteomes" id="UP000737391"/>
    </source>
</evidence>
<dbReference type="GO" id="GO:0019433">
    <property type="term" value="P:triglyceride catabolic process"/>
    <property type="evidence" value="ECO:0007669"/>
    <property type="project" value="TreeGrafter"/>
</dbReference>
<dbReference type="GO" id="GO:0006654">
    <property type="term" value="P:phosphatidic acid biosynthetic process"/>
    <property type="evidence" value="ECO:0007669"/>
    <property type="project" value="TreeGrafter"/>
</dbReference>
<dbReference type="GO" id="GO:0000140">
    <property type="term" value="F:acylglycerone-phosphate reductase (NADP+) activity"/>
    <property type="evidence" value="ECO:0007669"/>
    <property type="project" value="TreeGrafter"/>
</dbReference>
<sequence>MSQSSKRSVLVTGCSQGSAGNALALQFAAEGFRVFATARSLKTLSNLAEAGIEILTLDVTQPESIAAVKSQIASRTGGSLHILFNNAGASSVPSGHEPTIINVASVLARLPSPFTSAYNATKAAVAAYSDTLRLEVRPLGIRVVTLYMGEVSTSLMTTDNINFGPESIYRDAEAAVKQRTVTHLEKTMPPKQFSREVVCEIVNGKRSFLWKGSNAFTVWLLNAVGPRTVFDSTMVKVARLDNKQTKASVFKQGQTAAGKMA</sequence>
<evidence type="ECO:0000256" key="4">
    <source>
        <dbReference type="RuleBase" id="RU000363"/>
    </source>
</evidence>
<evidence type="ECO:0008006" key="7">
    <source>
        <dbReference type="Google" id="ProtNLM"/>
    </source>
</evidence>
<evidence type="ECO:0000256" key="1">
    <source>
        <dbReference type="ARBA" id="ARBA00006484"/>
    </source>
</evidence>
<dbReference type="InterPro" id="IPR020904">
    <property type="entry name" value="Sc_DH/Rdtase_CS"/>
</dbReference>
<protein>
    <recommendedName>
        <fullName evidence="7">1-acyldihydroxyacetone-phosphate reductase</fullName>
    </recommendedName>
</protein>